<feature type="region of interest" description="Disordered" evidence="4">
    <location>
        <begin position="120"/>
        <end position="146"/>
    </location>
</feature>
<dbReference type="Gene3D" id="1.25.40.20">
    <property type="entry name" value="Ankyrin repeat-containing domain"/>
    <property type="match status" value="1"/>
</dbReference>
<dbReference type="PANTHER" id="PTHR23050">
    <property type="entry name" value="CALCIUM BINDING PROTEIN"/>
    <property type="match status" value="1"/>
</dbReference>
<dbReference type="InterPro" id="IPR002048">
    <property type="entry name" value="EF_hand_dom"/>
</dbReference>
<dbReference type="SMART" id="SM00248">
    <property type="entry name" value="ANK"/>
    <property type="match status" value="3"/>
</dbReference>
<feature type="repeat" description="ANK" evidence="3">
    <location>
        <begin position="507"/>
        <end position="541"/>
    </location>
</feature>
<dbReference type="InterPro" id="IPR018247">
    <property type="entry name" value="EF_Hand_1_Ca_BS"/>
</dbReference>
<dbReference type="SMART" id="SM00054">
    <property type="entry name" value="EFh"/>
    <property type="match status" value="4"/>
</dbReference>
<evidence type="ECO:0000256" key="2">
    <source>
        <dbReference type="ARBA" id="ARBA00022837"/>
    </source>
</evidence>
<evidence type="ECO:0000256" key="3">
    <source>
        <dbReference type="PROSITE-ProRule" id="PRU00023"/>
    </source>
</evidence>
<protein>
    <recommendedName>
        <fullName evidence="5">EF-hand domain-containing protein</fullName>
    </recommendedName>
</protein>
<feature type="region of interest" description="Disordered" evidence="4">
    <location>
        <begin position="1"/>
        <end position="27"/>
    </location>
</feature>
<dbReference type="Pfam" id="PF13499">
    <property type="entry name" value="EF-hand_7"/>
    <property type="match status" value="1"/>
</dbReference>
<feature type="domain" description="EF-hand" evidence="5">
    <location>
        <begin position="42"/>
        <end position="77"/>
    </location>
</feature>
<dbReference type="SUPFAM" id="SSF47473">
    <property type="entry name" value="EF-hand"/>
    <property type="match status" value="2"/>
</dbReference>
<dbReference type="Gene3D" id="1.10.238.10">
    <property type="entry name" value="EF-hand"/>
    <property type="match status" value="2"/>
</dbReference>
<comment type="caution">
    <text evidence="6">The sequence shown here is derived from an EMBL/GenBank/DDBJ whole genome shotgun (WGS) entry which is preliminary data.</text>
</comment>
<feature type="compositionally biased region" description="Acidic residues" evidence="4">
    <location>
        <begin position="129"/>
        <end position="139"/>
    </location>
</feature>
<dbReference type="CDD" id="cd00051">
    <property type="entry name" value="EFh"/>
    <property type="match status" value="1"/>
</dbReference>
<dbReference type="EMBL" id="CAXAMN010024683">
    <property type="protein sequence ID" value="CAK9088675.1"/>
    <property type="molecule type" value="Genomic_DNA"/>
</dbReference>
<sequence>MALAVMAASSNKPASASKVKKAPQKMDSKKAFEIPGLQARPYHDDELQVAFEIIDLDRHGEIGATDLRRALQLCGEPEPTDAEIQEMIRLMDPDGSGSIEFAEFRRYFVEPPPLFRNFDLHRRGGFGEAPDEEEEEEPPPPDTLALVDGGDATPALARLESRKKKFTLKEHAEGDPRAPYVKELAKHGITPEFIRDVYQTFVEIDTKDTGFMSFEAFCKVFSKKPSPEMREIFDAFDADREGELDLRQFVIGLSTKVNDILQMRATLKCHQELQKLGQLYEYQPSFLTIFVSHQTQEDRRRLQEAYVWFDWFSVPQASFEHDPEVKEEVRRTESVTLYSDLVLAVAFAKMSSFAFLKDFFPKMSIPAYVDACQMFVALVPSLLNEKKETGRRWDGRGWCRAEMWCKLMSEKSDFPIIVPWYYAAMYESFLGLPRRSRSLEEFLSYFRFSSLEESFRRKGMGAMACAVLSADVSLVRHLVALKAPLDVPLPAIVEVDILPAPGLGKVEDWTPLHLATAHSSNSIESLAALLELRGDPNASNRLGHPLLGICDTAEAVELLVEKRADVNKLSPPTMASPLVLACLRCAPPEVFESFIKLKADVNLVQGQREELGMSVAQLLVEAGALWAMSMVNFMSTAERPTSDGAKANPDLPCRAGALFRGVELFARLYMRMQKDRDPPGLIWVFGEGSTTPLGYAAMPLGFQYFGSDGGNSVLGVSEACSMMLGLFEASDECWSHGSWVLCHMNSYDI</sequence>
<dbReference type="Pfam" id="PF00023">
    <property type="entry name" value="Ank"/>
    <property type="match status" value="1"/>
</dbReference>
<feature type="domain" description="EF-hand" evidence="5">
    <location>
        <begin position="79"/>
        <end position="114"/>
    </location>
</feature>
<dbReference type="InterPro" id="IPR036770">
    <property type="entry name" value="Ankyrin_rpt-contain_sf"/>
</dbReference>
<evidence type="ECO:0000256" key="1">
    <source>
        <dbReference type="ARBA" id="ARBA00022737"/>
    </source>
</evidence>
<keyword evidence="2" id="KW-0106">Calcium</keyword>
<reference evidence="6 7" key="1">
    <citation type="submission" date="2024-02" db="EMBL/GenBank/DDBJ databases">
        <authorList>
            <person name="Chen Y."/>
            <person name="Shah S."/>
            <person name="Dougan E. K."/>
            <person name="Thang M."/>
            <person name="Chan C."/>
        </authorList>
    </citation>
    <scope>NUCLEOTIDE SEQUENCE [LARGE SCALE GENOMIC DNA]</scope>
</reference>
<keyword evidence="3" id="KW-0040">ANK repeat</keyword>
<keyword evidence="1" id="KW-0677">Repeat</keyword>
<dbReference type="PROSITE" id="PS50222">
    <property type="entry name" value="EF_HAND_2"/>
    <property type="match status" value="3"/>
</dbReference>
<dbReference type="PROSITE" id="PS00018">
    <property type="entry name" value="EF_HAND_1"/>
    <property type="match status" value="1"/>
</dbReference>
<dbReference type="SUPFAM" id="SSF48403">
    <property type="entry name" value="Ankyrin repeat"/>
    <property type="match status" value="1"/>
</dbReference>
<name>A0ABP0QMK4_9DINO</name>
<accession>A0ABP0QMK4</accession>
<gene>
    <name evidence="6" type="ORF">CCMP2556_LOCUS42748</name>
</gene>
<evidence type="ECO:0000259" key="5">
    <source>
        <dbReference type="PROSITE" id="PS50222"/>
    </source>
</evidence>
<dbReference type="InterPro" id="IPR050145">
    <property type="entry name" value="Centrin_CML-like"/>
</dbReference>
<dbReference type="PROSITE" id="PS50088">
    <property type="entry name" value="ANK_REPEAT"/>
    <property type="match status" value="1"/>
</dbReference>
<organism evidence="6 7">
    <name type="scientific">Durusdinium trenchii</name>
    <dbReference type="NCBI Taxonomy" id="1381693"/>
    <lineage>
        <taxon>Eukaryota</taxon>
        <taxon>Sar</taxon>
        <taxon>Alveolata</taxon>
        <taxon>Dinophyceae</taxon>
        <taxon>Suessiales</taxon>
        <taxon>Symbiodiniaceae</taxon>
        <taxon>Durusdinium</taxon>
    </lineage>
</organism>
<feature type="compositionally biased region" description="Low complexity" evidence="4">
    <location>
        <begin position="7"/>
        <end position="17"/>
    </location>
</feature>
<evidence type="ECO:0000256" key="4">
    <source>
        <dbReference type="SAM" id="MobiDB-lite"/>
    </source>
</evidence>
<evidence type="ECO:0000313" key="6">
    <source>
        <dbReference type="EMBL" id="CAK9088675.1"/>
    </source>
</evidence>
<proteinExistence type="predicted"/>
<dbReference type="InterPro" id="IPR002110">
    <property type="entry name" value="Ankyrin_rpt"/>
</dbReference>
<keyword evidence="7" id="KW-1185">Reference proteome</keyword>
<evidence type="ECO:0000313" key="7">
    <source>
        <dbReference type="Proteomes" id="UP001642484"/>
    </source>
</evidence>
<feature type="domain" description="EF-hand" evidence="5">
    <location>
        <begin position="224"/>
        <end position="259"/>
    </location>
</feature>
<dbReference type="InterPro" id="IPR011992">
    <property type="entry name" value="EF-hand-dom_pair"/>
</dbReference>
<dbReference type="Proteomes" id="UP001642484">
    <property type="component" value="Unassembled WGS sequence"/>
</dbReference>